<reference evidence="4 5" key="1">
    <citation type="submission" date="2023-07" db="EMBL/GenBank/DDBJ databases">
        <title>Sorghum-associated microbial communities from plants grown in Nebraska, USA.</title>
        <authorList>
            <person name="Schachtman D."/>
        </authorList>
    </citation>
    <scope>NUCLEOTIDE SEQUENCE [LARGE SCALE GENOMIC DNA]</scope>
    <source>
        <strain evidence="4 5">BE107</strain>
    </source>
</reference>
<dbReference type="InterPro" id="IPR011250">
    <property type="entry name" value="OMP/PagP_B-barrel"/>
</dbReference>
<evidence type="ECO:0000256" key="1">
    <source>
        <dbReference type="ARBA" id="ARBA00022729"/>
    </source>
</evidence>
<organism evidence="4 5">
    <name type="scientific">Pseudoxanthomonas sacheonensis</name>
    <dbReference type="NCBI Taxonomy" id="443615"/>
    <lineage>
        <taxon>Bacteria</taxon>
        <taxon>Pseudomonadati</taxon>
        <taxon>Pseudomonadota</taxon>
        <taxon>Gammaproteobacteria</taxon>
        <taxon>Lysobacterales</taxon>
        <taxon>Lysobacteraceae</taxon>
        <taxon>Pseudoxanthomonas</taxon>
    </lineage>
</organism>
<dbReference type="RefSeq" id="WP_310092860.1">
    <property type="nucleotide sequence ID" value="NZ_JAVDTT010000002.1"/>
</dbReference>
<comment type="caution">
    <text evidence="4">The sequence shown here is derived from an EMBL/GenBank/DDBJ whole genome shotgun (WGS) entry which is preliminary data.</text>
</comment>
<evidence type="ECO:0000313" key="4">
    <source>
        <dbReference type="EMBL" id="MDR6841768.1"/>
    </source>
</evidence>
<evidence type="ECO:0000256" key="2">
    <source>
        <dbReference type="SAM" id="SignalP"/>
    </source>
</evidence>
<name>A0ABU1RSL4_9GAMM</name>
<sequence>MNKSVLLASALVLAGLSSSAAAAEGWYVRGEAGTTTLEIDGSEGDDDTFSARGGYFFTPNVAVEGFYTNYGDDSGDGVSIKASGYGVGVVGKKNFGPDAHTGFFISGRVGAVHIETKLGVEGVGNAKDTSTEGYAGVGVGYDFTNNFGLSLNYDYAKTDIFDVDAKLKTATLGIEYRF</sequence>
<dbReference type="InterPro" id="IPR027385">
    <property type="entry name" value="Beta-barrel_OMP"/>
</dbReference>
<feature type="chain" id="PRO_5046471222" evidence="2">
    <location>
        <begin position="23"/>
        <end position="178"/>
    </location>
</feature>
<keyword evidence="5" id="KW-1185">Reference proteome</keyword>
<feature type="domain" description="Outer membrane protein beta-barrel" evidence="3">
    <location>
        <begin position="8"/>
        <end position="178"/>
    </location>
</feature>
<feature type="signal peptide" evidence="2">
    <location>
        <begin position="1"/>
        <end position="22"/>
    </location>
</feature>
<keyword evidence="1 2" id="KW-0732">Signal</keyword>
<evidence type="ECO:0000313" key="5">
    <source>
        <dbReference type="Proteomes" id="UP001254759"/>
    </source>
</evidence>
<evidence type="ECO:0000259" key="3">
    <source>
        <dbReference type="Pfam" id="PF13505"/>
    </source>
</evidence>
<accession>A0ABU1RSL4</accession>
<dbReference type="Proteomes" id="UP001254759">
    <property type="component" value="Unassembled WGS sequence"/>
</dbReference>
<proteinExistence type="predicted"/>
<protein>
    <submittedName>
        <fullName evidence="4">Opacity protein-like surface antigen</fullName>
    </submittedName>
</protein>
<dbReference type="Gene3D" id="2.40.160.20">
    <property type="match status" value="1"/>
</dbReference>
<dbReference type="EMBL" id="JAVDTT010000002">
    <property type="protein sequence ID" value="MDR6841768.1"/>
    <property type="molecule type" value="Genomic_DNA"/>
</dbReference>
<dbReference type="Pfam" id="PF13505">
    <property type="entry name" value="OMP_b-brl"/>
    <property type="match status" value="1"/>
</dbReference>
<gene>
    <name evidence="4" type="ORF">J2W94_002053</name>
</gene>
<dbReference type="SUPFAM" id="SSF56925">
    <property type="entry name" value="OMPA-like"/>
    <property type="match status" value="1"/>
</dbReference>